<name>A0A9W5WU47_BABOV</name>
<comment type="caution">
    <text evidence="2">The sequence shown here is derived from an EMBL/GenBank/DDBJ whole genome shotgun (WGS) entry which is preliminary data.</text>
</comment>
<feature type="region of interest" description="Disordered" evidence="1">
    <location>
        <begin position="301"/>
        <end position="322"/>
    </location>
</feature>
<dbReference type="Gene3D" id="1.25.10.10">
    <property type="entry name" value="Leucine-rich Repeat Variant"/>
    <property type="match status" value="1"/>
</dbReference>
<dbReference type="InterPro" id="IPR016024">
    <property type="entry name" value="ARM-type_fold"/>
</dbReference>
<feature type="region of interest" description="Disordered" evidence="1">
    <location>
        <begin position="773"/>
        <end position="809"/>
    </location>
</feature>
<sequence length="2397" mass="265299">MRHKPSQEEVGDSQVCPTQPSPTSHATESARIKEVDDYTFVGNLLSIYGIDADGLCELFHRNKSDFATAIVDRFHTRDRLKQIVFHVEGDPLVTLDQIISLRNGPFDESSHDDLGTQGQNKLHDCCSTDGNSQVDTAVPNVDNSVEDTRNTGCTLSDTVYEAESHHSSDITTLTEVEPDNHRTESNYLCNQPSIHEDINTPKTDGSFLSFADTVSHVSAMSSDHKEAVQSGDDKPIEDNNYNIVVGESRLDQSVDDTKLPDDLQLDSEEVLIDQADSDVVIQPVVDDLITAHDSLPENLEINNDATSDVDNGSVQLEDDDKQSNDIEQTLDNIASGLDTKTQVENKTFIQCSTDGSSVEQPVPNLLWSSDSDMSPQKTSCGIPIENTTTPAESNTTKDITNLNIDPGMSLDGNHDADKSDFKEPDHEEHVDHDTPMDIDISTLDIPSPHSIENHVTYVSKLRNTPARLAKTASVKPVKGKVRQHRRLTHANNDVTDKKLPGNMQTTVSKARRGKPLKLSKDVSKQSHKATNADSAQVVPDTKDVSITESQESSCGNVGNSLRGSEACLFSGNQDEQNSSTCDIPQSEEHTVQPITNVVEGSNREAITASATISQDNPDVDAPETVTPVKTDVPDEMLKEQCELGVEVNVTITKGGKIDSPVEVSLIIPVEKLADTDTTGTSTELAALINATQDDTSVDTTSGELIHPHVDPRDVYIFEEPTEVCHPPSVVLSTQDMYYGTEVETNALVYPQNVVDSTSKDVLTSTPVYALSETQTTRHIDQRIQKDEQSSVAGGSGETSPKSNNQHVADHGDILDQPLSQIVQSTISSSFSEGDIDPVNIQQDYLLSTCYTPTDTPSPSKKQYSDGTQIQSCQSDESTDANIDPSESIDLSSSAQSNEDDNLDSVTVPDTIQKHTSECPSQANEAMDDVPMLDVMEQPGVLTNDTDSDPLMNDQVDTNLTGINSPHVAEQELPGYDNTADICRSMVHSQPELSRLSDVETLISMLSDVDVFKSNRHTVAQLIAGLSTQQQRTLKEHILSAMRVSNESSEELNGHLAFVLLAFLEVRQQDSTNLPLFIQLTNKLLKSLGDTSLDGDDCMIISLLLDAMVPLISKDLPFEAARALMDVCIDLGFRMTGKLLVLAQPVRMLLTVCVNRCSTLEEYTALVKMVTTRVENGCFHTNQITFLLLRLFELMLSSTHIPRCFHACKSAVASIVDASIHDNFSFLRSLIASLMQLHNNVVSHFCLLFISQVIIDRFGDNASSIVVKRRCVKALQLIASTVFSVFNNIEIGSGFLSEYVDCFNYSQSGLFKIGVFNLSQLEGCNEGDVISKNSMFDVDALRSVAQRYMDHLGVYTLHNAKICDLVLLLSIKHLARVQTTPNGLALKRRLDEPLYQTGMDNTSNKLRRTSFSNSHQSSVTGSVTAQLTNITNDSSKSYAKTVDQDSNTDISPCSTEADSHSLSQSGTNSDCHMDLDDISPQSAKWSDSGRFSNVDMPTEDSEDHLLRYARIVHRLFMATISQQQDSLLDPQLSQYLLLSRTTLSHMEDYKEAELCYKIVLYHIYYELYLGIWSTMTNVLYTSNDYSQLNSASCFLYSTITGRCEYMRYRVVRKLLVACLGDQCYAVRLSAVKLLAEVFKHYIPDMSTDKLLDKLLLSLRDINWKVRLAANTAVLHYLRQRGIDLGSMPVISAVAERSCDLDKEQPQVRESVLNNLAYSLFAKSHPFVEQPQAMCTRTIALADRFVKVILYKMSAFKTQDNYIQRIFEHFKQHYKTMEPGVDLSKDELRAAVDTHCKMALERWMNVLLDLFLLRRSERASFHVLAEIMCVLKLFGQADPEVFGTHLTYFLPYLKVDADEPLDPTKIDLVVLVCNLVSIASGYSTDLQKLEHQVLQLLTFDAPALTRAAIQLLVKLGTSDRHIESIFEESFGYLHQLHRLINTEANSHPADIVKVMSYNVLLRSAWKLGCVAEFADLTQVNNRGTTRAQKLLGLLLSLSNTFYDAGLYNVAGMIVQSIARIFVNLKNIIGLEVRTVRSLVRMFDQEAMVTSVMMVLYQLLTAFGKLSGPTGTEVAMTDMAILRATRNGIFCCLGTFVDTFVANITFATSVVTGANLVMTLEICNMVILNRLTNPEPMQTFLFCQVVSRESNTQRLAEQALKALARGEPEIFLSKIGTSFQTLLFSVIIGSFVQSIKARTQYTADLTSVNITDPCRPNGAINQNDSREPTVKEEFILGYGSELTTSRIRGIVRLFLEAVTTSKHIKKLLAAIVAQLSGVLTRDFRDTITDAVSQHGLGTDHLQQIHPPGNGRLSRLLSKHIKRACSGDPGAIADYFTLLYTDILATVLDHLTFRDASVARFLVKRLSHALKDGNCAVAEDVRRYRDSRLTALSTRIKQICA</sequence>
<accession>A0A9W5WU47</accession>
<evidence type="ECO:0000313" key="2">
    <source>
        <dbReference type="EMBL" id="GFE53595.1"/>
    </source>
</evidence>
<feature type="compositionally biased region" description="Polar residues" evidence="1">
    <location>
        <begin position="301"/>
        <end position="314"/>
    </location>
</feature>
<gene>
    <name evidence="2" type="ORF">BaOVIS_009990</name>
</gene>
<feature type="compositionally biased region" description="Polar residues" evidence="1">
    <location>
        <begin position="15"/>
        <end position="27"/>
    </location>
</feature>
<feature type="compositionally biased region" description="Polar residues" evidence="1">
    <location>
        <begin position="546"/>
        <end position="557"/>
    </location>
</feature>
<keyword evidence="3" id="KW-1185">Reference proteome</keyword>
<feature type="region of interest" description="Disordered" evidence="1">
    <location>
        <begin position="1"/>
        <end position="30"/>
    </location>
</feature>
<feature type="region of interest" description="Disordered" evidence="1">
    <location>
        <begin position="352"/>
        <end position="433"/>
    </location>
</feature>
<feature type="region of interest" description="Disordered" evidence="1">
    <location>
        <begin position="851"/>
        <end position="905"/>
    </location>
</feature>
<feature type="compositionally biased region" description="Polar residues" evidence="1">
    <location>
        <begin position="789"/>
        <end position="806"/>
    </location>
</feature>
<reference evidence="2" key="1">
    <citation type="submission" date="2019-12" db="EMBL/GenBank/DDBJ databases">
        <title>Genome sequence of Babesia ovis.</title>
        <authorList>
            <person name="Yamagishi J."/>
            <person name="Sevinc F."/>
            <person name="Xuan X."/>
        </authorList>
    </citation>
    <scope>NUCLEOTIDE SEQUENCE</scope>
    <source>
        <strain evidence="2">Selcuk</strain>
    </source>
</reference>
<feature type="compositionally biased region" description="Basic and acidic residues" evidence="1">
    <location>
        <begin position="775"/>
        <end position="788"/>
    </location>
</feature>
<feature type="compositionally biased region" description="Basic and acidic residues" evidence="1">
    <location>
        <begin position="412"/>
        <end position="433"/>
    </location>
</feature>
<feature type="region of interest" description="Disordered" evidence="1">
    <location>
        <begin position="1437"/>
        <end position="1472"/>
    </location>
</feature>
<dbReference type="Proteomes" id="UP001057455">
    <property type="component" value="Unassembled WGS sequence"/>
</dbReference>
<organism evidence="2 3">
    <name type="scientific">Babesia ovis</name>
    <dbReference type="NCBI Taxonomy" id="5869"/>
    <lineage>
        <taxon>Eukaryota</taxon>
        <taxon>Sar</taxon>
        <taxon>Alveolata</taxon>
        <taxon>Apicomplexa</taxon>
        <taxon>Aconoidasida</taxon>
        <taxon>Piroplasmida</taxon>
        <taxon>Babesiidae</taxon>
        <taxon>Babesia</taxon>
    </lineage>
</organism>
<evidence type="ECO:0000313" key="3">
    <source>
        <dbReference type="Proteomes" id="UP001057455"/>
    </source>
</evidence>
<feature type="region of interest" description="Disordered" evidence="1">
    <location>
        <begin position="509"/>
        <end position="557"/>
    </location>
</feature>
<feature type="compositionally biased region" description="Polar residues" evidence="1">
    <location>
        <begin position="1397"/>
        <end position="1424"/>
    </location>
</feature>
<feature type="compositionally biased region" description="Polar residues" evidence="1">
    <location>
        <begin position="851"/>
        <end position="875"/>
    </location>
</feature>
<evidence type="ECO:0000256" key="1">
    <source>
        <dbReference type="SAM" id="MobiDB-lite"/>
    </source>
</evidence>
<dbReference type="EMBL" id="BLIY01000007">
    <property type="protein sequence ID" value="GFE53595.1"/>
    <property type="molecule type" value="Genomic_DNA"/>
</dbReference>
<dbReference type="SUPFAM" id="SSF48371">
    <property type="entry name" value="ARM repeat"/>
    <property type="match status" value="1"/>
</dbReference>
<feature type="compositionally biased region" description="Polar residues" evidence="1">
    <location>
        <begin position="366"/>
        <end position="403"/>
    </location>
</feature>
<feature type="compositionally biased region" description="Polar residues" evidence="1">
    <location>
        <begin position="1437"/>
        <end position="1469"/>
    </location>
</feature>
<protein>
    <submittedName>
        <fullName evidence="2">Uncharacterized protein</fullName>
    </submittedName>
</protein>
<dbReference type="OrthoDB" id="365924at2759"/>
<feature type="region of interest" description="Disordered" evidence="1">
    <location>
        <begin position="1395"/>
        <end position="1424"/>
    </location>
</feature>
<proteinExistence type="predicted"/>
<dbReference type="InterPro" id="IPR011989">
    <property type="entry name" value="ARM-like"/>
</dbReference>